<evidence type="ECO:0000313" key="2">
    <source>
        <dbReference type="EMBL" id="KKL44392.1"/>
    </source>
</evidence>
<dbReference type="Gene3D" id="3.40.109.10">
    <property type="entry name" value="NADH Oxidase"/>
    <property type="match status" value="1"/>
</dbReference>
<protein>
    <recommendedName>
        <fullName evidence="1">Nitroreductase domain-containing protein</fullName>
    </recommendedName>
</protein>
<dbReference type="EMBL" id="LAZR01034777">
    <property type="protein sequence ID" value="KKL44392.1"/>
    <property type="molecule type" value="Genomic_DNA"/>
</dbReference>
<organism evidence="2">
    <name type="scientific">marine sediment metagenome</name>
    <dbReference type="NCBI Taxonomy" id="412755"/>
    <lineage>
        <taxon>unclassified sequences</taxon>
        <taxon>metagenomes</taxon>
        <taxon>ecological metagenomes</taxon>
    </lineage>
</organism>
<comment type="caution">
    <text evidence="2">The sequence shown here is derived from an EMBL/GenBank/DDBJ whole genome shotgun (WGS) entry which is preliminary data.</text>
</comment>
<dbReference type="SUPFAM" id="SSF55469">
    <property type="entry name" value="FMN-dependent nitroreductase-like"/>
    <property type="match status" value="1"/>
</dbReference>
<dbReference type="AlphaFoldDB" id="A0A0F9EZX9"/>
<evidence type="ECO:0000259" key="1">
    <source>
        <dbReference type="Pfam" id="PF00881"/>
    </source>
</evidence>
<feature type="domain" description="Nitroreductase" evidence="1">
    <location>
        <begin position="3"/>
        <end position="99"/>
    </location>
</feature>
<dbReference type="InterPro" id="IPR000415">
    <property type="entry name" value="Nitroreductase-like"/>
</dbReference>
<sequence>RDRKNKGFMKNASAIIIVFTDNAINPQQLLWKFLNSQNASASIENILILATAKKIGSCWISFVEQMDKTLYAKKPWREILDKYDVPDSYKPYGMILLGYPQEIDELGYPKGDEIHGIQKQTKRKSIEYYLIKNKNVT</sequence>
<accession>A0A0F9EZX9</accession>
<dbReference type="Pfam" id="PF00881">
    <property type="entry name" value="Nitroreductase"/>
    <property type="match status" value="1"/>
</dbReference>
<dbReference type="InterPro" id="IPR029479">
    <property type="entry name" value="Nitroreductase"/>
</dbReference>
<name>A0A0F9EZX9_9ZZZZ</name>
<gene>
    <name evidence="2" type="ORF">LCGC14_2366160</name>
</gene>
<dbReference type="GO" id="GO:0016491">
    <property type="term" value="F:oxidoreductase activity"/>
    <property type="evidence" value="ECO:0007669"/>
    <property type="project" value="InterPro"/>
</dbReference>
<reference evidence="2" key="1">
    <citation type="journal article" date="2015" name="Nature">
        <title>Complex archaea that bridge the gap between prokaryotes and eukaryotes.</title>
        <authorList>
            <person name="Spang A."/>
            <person name="Saw J.H."/>
            <person name="Jorgensen S.L."/>
            <person name="Zaremba-Niedzwiedzka K."/>
            <person name="Martijn J."/>
            <person name="Lind A.E."/>
            <person name="van Eijk R."/>
            <person name="Schleper C."/>
            <person name="Guy L."/>
            <person name="Ettema T.J."/>
        </authorList>
    </citation>
    <scope>NUCLEOTIDE SEQUENCE</scope>
</reference>
<feature type="non-terminal residue" evidence="2">
    <location>
        <position position="1"/>
    </location>
</feature>
<proteinExistence type="predicted"/>